<dbReference type="InterPro" id="IPR052159">
    <property type="entry name" value="Competence_DNA_uptake"/>
</dbReference>
<feature type="transmembrane region" description="Helical" evidence="6">
    <location>
        <begin position="292"/>
        <end position="309"/>
    </location>
</feature>
<gene>
    <name evidence="9" type="ORF">B5F75_02560</name>
</gene>
<evidence type="ECO:0000256" key="4">
    <source>
        <dbReference type="ARBA" id="ARBA00022989"/>
    </source>
</evidence>
<evidence type="ECO:0000313" key="9">
    <source>
        <dbReference type="EMBL" id="OUO57676.1"/>
    </source>
</evidence>
<feature type="transmembrane region" description="Helical" evidence="6">
    <location>
        <begin position="223"/>
        <end position="239"/>
    </location>
</feature>
<name>A0A1Y4DF21_9BACT</name>
<evidence type="ECO:0000313" key="10">
    <source>
        <dbReference type="Proteomes" id="UP000196368"/>
    </source>
</evidence>
<dbReference type="InterPro" id="IPR004477">
    <property type="entry name" value="ComEC_N"/>
</dbReference>
<dbReference type="Pfam" id="PF03772">
    <property type="entry name" value="Competence"/>
    <property type="match status" value="1"/>
</dbReference>
<reference evidence="10" key="1">
    <citation type="submission" date="2017-04" db="EMBL/GenBank/DDBJ databases">
        <title>Function of individual gut microbiota members based on whole genome sequencing of pure cultures obtained from chicken caecum.</title>
        <authorList>
            <person name="Medvecky M."/>
            <person name="Cejkova D."/>
            <person name="Polansky O."/>
            <person name="Karasova D."/>
            <person name="Kubasova T."/>
            <person name="Cizek A."/>
            <person name="Rychlik I."/>
        </authorList>
    </citation>
    <scope>NUCLEOTIDE SEQUENCE [LARGE SCALE GENOMIC DNA]</scope>
    <source>
        <strain evidence="10">An273</strain>
    </source>
</reference>
<sequence length="620" mass="68028">MHPDLYKRPLLWCLAALICLLLCFYRPAPAKRDVFHALPQKQVTLTGRVAHFPVHKKKSTNAVVKVLSVNGQLADGYVYARFAGFEPQWQDTLLLQGRLQKPYGIHLLGNFDWRHYLAQQHIFTESKVSQAQVVRPAGVFFRGLRALREDILHTFERSFAPELAAIAGGVLLGERGEISPRLYADFQDSGAVHLLVASGGNVGFVTLITVGLCALVGLGRKKTIICALAVAGLYTLAAGADAPLVRAYFMAVCACVGYLLGRNSGVFQGLLVSCFIILCLEPASVFETGFQMSFLATLAIIVCLSNYRLPAAWPGWVRFFAQIFLATLSTQLVLLPIFTNVFYKVSVTGLLSNMLLVPWASTLMGITFGYYVFTLLHMGFLLQGPAAWGLEGFKMLVEFFASFKLSSVPAAAWSPGAIAAYYAGLFWLFHLPQKQFARKLFWPCLIVAGMALGVQACFFSGGRVYLLNEWNKNAAIVKLSNGKVLLFEAGIAPEKLTSALYKIGVQKADAVLTFSHAPVPKELETLSKTGTVIRPFTPGVWPGDTLPAAGVPVRVTWGEHQTRQGKMWINAGYSGTRLDDVSYCFASREQDICLGAGARFVRIGENVHANQRNQTVKLQI</sequence>
<dbReference type="InterPro" id="IPR025405">
    <property type="entry name" value="DUF4131"/>
</dbReference>
<feature type="transmembrane region" description="Helical" evidence="6">
    <location>
        <begin position="410"/>
        <end position="428"/>
    </location>
</feature>
<feature type="transmembrane region" description="Helical" evidence="6">
    <location>
        <begin position="440"/>
        <end position="461"/>
    </location>
</feature>
<dbReference type="Pfam" id="PF13567">
    <property type="entry name" value="DUF4131"/>
    <property type="match status" value="1"/>
</dbReference>
<evidence type="ECO:0000256" key="2">
    <source>
        <dbReference type="ARBA" id="ARBA00022475"/>
    </source>
</evidence>
<comment type="subcellular location">
    <subcellularLocation>
        <location evidence="1">Cell membrane</location>
        <topology evidence="1">Multi-pass membrane protein</topology>
    </subcellularLocation>
</comment>
<dbReference type="AlphaFoldDB" id="A0A1Y4DF21"/>
<evidence type="ECO:0000259" key="7">
    <source>
        <dbReference type="Pfam" id="PF03772"/>
    </source>
</evidence>
<evidence type="ECO:0000256" key="1">
    <source>
        <dbReference type="ARBA" id="ARBA00004651"/>
    </source>
</evidence>
<evidence type="ECO:0000256" key="5">
    <source>
        <dbReference type="ARBA" id="ARBA00023136"/>
    </source>
</evidence>
<organism evidence="9 10">
    <name type="scientific">Candidatus Avelusimicrobium gallicola</name>
    <dbReference type="NCBI Taxonomy" id="2562704"/>
    <lineage>
        <taxon>Bacteria</taxon>
        <taxon>Pseudomonadati</taxon>
        <taxon>Elusimicrobiota</taxon>
        <taxon>Elusimicrobia</taxon>
        <taxon>Elusimicrobiales</taxon>
        <taxon>Elusimicrobiaceae</taxon>
        <taxon>Candidatus Avelusimicrobium</taxon>
    </lineage>
</organism>
<protein>
    <recommendedName>
        <fullName evidence="11">ComEC/Rec2-related protein domain-containing protein</fullName>
    </recommendedName>
</protein>
<evidence type="ECO:0000259" key="8">
    <source>
        <dbReference type="Pfam" id="PF13567"/>
    </source>
</evidence>
<keyword evidence="2" id="KW-1003">Cell membrane</keyword>
<dbReference type="RefSeq" id="WP_087287462.1">
    <property type="nucleotide sequence ID" value="NZ_NFJD01000001.1"/>
</dbReference>
<proteinExistence type="predicted"/>
<dbReference type="PANTHER" id="PTHR30619">
    <property type="entry name" value="DNA INTERNALIZATION/COMPETENCE PROTEIN COMEC/REC2"/>
    <property type="match status" value="1"/>
</dbReference>
<dbReference type="EMBL" id="NFJD01000001">
    <property type="protein sequence ID" value="OUO57676.1"/>
    <property type="molecule type" value="Genomic_DNA"/>
</dbReference>
<dbReference type="OrthoDB" id="9761531at2"/>
<keyword evidence="5 6" id="KW-0472">Membrane</keyword>
<feature type="transmembrane region" description="Helical" evidence="6">
    <location>
        <begin position="191"/>
        <end position="216"/>
    </location>
</feature>
<evidence type="ECO:0008006" key="11">
    <source>
        <dbReference type="Google" id="ProtNLM"/>
    </source>
</evidence>
<evidence type="ECO:0000256" key="3">
    <source>
        <dbReference type="ARBA" id="ARBA00022692"/>
    </source>
</evidence>
<dbReference type="GO" id="GO:0005886">
    <property type="term" value="C:plasma membrane"/>
    <property type="evidence" value="ECO:0007669"/>
    <property type="project" value="UniProtKB-SubCell"/>
</dbReference>
<dbReference type="Proteomes" id="UP000196368">
    <property type="component" value="Unassembled WGS sequence"/>
</dbReference>
<evidence type="ECO:0000256" key="6">
    <source>
        <dbReference type="SAM" id="Phobius"/>
    </source>
</evidence>
<feature type="transmembrane region" description="Helical" evidence="6">
    <location>
        <begin position="316"/>
        <end position="335"/>
    </location>
</feature>
<dbReference type="NCBIfam" id="TIGR00360">
    <property type="entry name" value="ComEC_N-term"/>
    <property type="match status" value="1"/>
</dbReference>
<comment type="caution">
    <text evidence="9">The sequence shown here is derived from an EMBL/GenBank/DDBJ whole genome shotgun (WGS) entry which is preliminary data.</text>
</comment>
<keyword evidence="3 6" id="KW-0812">Transmembrane</keyword>
<dbReference type="PANTHER" id="PTHR30619:SF1">
    <property type="entry name" value="RECOMBINATION PROTEIN 2"/>
    <property type="match status" value="1"/>
</dbReference>
<accession>A0A1Y4DF21</accession>
<keyword evidence="10" id="KW-1185">Reference proteome</keyword>
<feature type="domain" description="DUF4131" evidence="8">
    <location>
        <begin position="10"/>
        <end position="133"/>
    </location>
</feature>
<feature type="domain" description="ComEC/Rec2-related protein" evidence="7">
    <location>
        <begin position="171"/>
        <end position="434"/>
    </location>
</feature>
<keyword evidence="4 6" id="KW-1133">Transmembrane helix</keyword>
<feature type="transmembrane region" description="Helical" evidence="6">
    <location>
        <begin position="266"/>
        <end position="286"/>
    </location>
</feature>